<reference evidence="1" key="1">
    <citation type="journal article" date="2015" name="Nature">
        <title>Complex archaea that bridge the gap between prokaryotes and eukaryotes.</title>
        <authorList>
            <person name="Spang A."/>
            <person name="Saw J.H."/>
            <person name="Jorgensen S.L."/>
            <person name="Zaremba-Niedzwiedzka K."/>
            <person name="Martijn J."/>
            <person name="Lind A.E."/>
            <person name="van Eijk R."/>
            <person name="Schleper C."/>
            <person name="Guy L."/>
            <person name="Ettema T.J."/>
        </authorList>
    </citation>
    <scope>NUCLEOTIDE SEQUENCE</scope>
</reference>
<proteinExistence type="predicted"/>
<accession>A0A0F9IEA7</accession>
<dbReference type="EMBL" id="LAZR01012638">
    <property type="protein sequence ID" value="KKM25807.1"/>
    <property type="molecule type" value="Genomic_DNA"/>
</dbReference>
<feature type="non-terminal residue" evidence="1">
    <location>
        <position position="1"/>
    </location>
</feature>
<comment type="caution">
    <text evidence="1">The sequence shown here is derived from an EMBL/GenBank/DDBJ whole genome shotgun (WGS) entry which is preliminary data.</text>
</comment>
<sequence>EAAHRFAKLLVAAEKREAGLREKYDELIMFVVTKHPKETRHETAMRYIMERENENLGPAQVLKKPVENK</sequence>
<evidence type="ECO:0000313" key="1">
    <source>
        <dbReference type="EMBL" id="KKM25807.1"/>
    </source>
</evidence>
<dbReference type="AlphaFoldDB" id="A0A0F9IEA7"/>
<gene>
    <name evidence="1" type="ORF">LCGC14_1591340</name>
</gene>
<protein>
    <submittedName>
        <fullName evidence="1">Uncharacterized protein</fullName>
    </submittedName>
</protein>
<organism evidence="1">
    <name type="scientific">marine sediment metagenome</name>
    <dbReference type="NCBI Taxonomy" id="412755"/>
    <lineage>
        <taxon>unclassified sequences</taxon>
        <taxon>metagenomes</taxon>
        <taxon>ecological metagenomes</taxon>
    </lineage>
</organism>
<name>A0A0F9IEA7_9ZZZZ</name>